<protein>
    <recommendedName>
        <fullName evidence="3">F-box domain-containing protein</fullName>
    </recommendedName>
</protein>
<dbReference type="OMA" id="QEWIADE"/>
<reference evidence="1 2" key="1">
    <citation type="submission" date="2018-02" db="EMBL/GenBank/DDBJ databases">
        <title>The genomes of Aspergillus section Nigri reveals drivers in fungal speciation.</title>
        <authorList>
            <consortium name="DOE Joint Genome Institute"/>
            <person name="Vesth T.C."/>
            <person name="Nybo J."/>
            <person name="Theobald S."/>
            <person name="Brandl J."/>
            <person name="Frisvad J.C."/>
            <person name="Nielsen K.F."/>
            <person name="Lyhne E.K."/>
            <person name="Kogle M.E."/>
            <person name="Kuo A."/>
            <person name="Riley R."/>
            <person name="Clum A."/>
            <person name="Nolan M."/>
            <person name="Lipzen A."/>
            <person name="Salamov A."/>
            <person name="Henrissat B."/>
            <person name="Wiebenga A."/>
            <person name="De vries R.P."/>
            <person name="Grigoriev I.V."/>
            <person name="Mortensen U.H."/>
            <person name="Andersen M.R."/>
            <person name="Baker S.E."/>
        </authorList>
    </citation>
    <scope>NUCLEOTIDE SEQUENCE [LARGE SCALE GENOMIC DNA]</scope>
    <source>
        <strain evidence="1 2">CBS 115571</strain>
    </source>
</reference>
<sequence>MSHRSILGLPTEILSQILSICEQVSRKGESHCTAPLLTCRKLYHLTLPVLYRDLRFTYSSQPRTSYLHRSLESDPSLYLLVRSLLLDLRPKNPGEYIALDDYVAAANVLSRCEVLHSLQIWGTAFLSPEDRKPYQMEAPPGRSPIDLCRWELLQYALFQRPTLRRVEMASNRDSPGHGFKLRLDCQVQARDLRLLPGRGINLPVPGTTPQEEIRLRILRKKDDAGMQGDARRRLIDFSIAFGPGHAGKEYEWRNFEFTLVFFWMKHRPHILRRLVLGDFKPPPLVKEFQAAAYPNLHTVVCPPAHVKERRRRHSPYKPPSEVIDQLLGPSVHTLVFDLTSDDQHIGLSSSAFGEPEERWLRELGQLAAAPDRNLALRTIYIDFKPDPDCEQGFDPANYAWDRLVRLQRQLQPLGISVEYPAPSMTREEYHELCRQHQEWIADETVRRTGLEPPDNSGGLEV</sequence>
<organism evidence="1 2">
    <name type="scientific">Aspergillus violaceofuscus (strain CBS 115571)</name>
    <dbReference type="NCBI Taxonomy" id="1450538"/>
    <lineage>
        <taxon>Eukaryota</taxon>
        <taxon>Fungi</taxon>
        <taxon>Dikarya</taxon>
        <taxon>Ascomycota</taxon>
        <taxon>Pezizomycotina</taxon>
        <taxon>Eurotiomycetes</taxon>
        <taxon>Eurotiomycetidae</taxon>
        <taxon>Eurotiales</taxon>
        <taxon>Aspergillaceae</taxon>
        <taxon>Aspergillus</taxon>
    </lineage>
</organism>
<evidence type="ECO:0000313" key="1">
    <source>
        <dbReference type="EMBL" id="PYI24105.1"/>
    </source>
</evidence>
<evidence type="ECO:0000313" key="2">
    <source>
        <dbReference type="Proteomes" id="UP000249829"/>
    </source>
</evidence>
<proteinExistence type="predicted"/>
<dbReference type="EMBL" id="KZ825103">
    <property type="protein sequence ID" value="PYI24105.1"/>
    <property type="molecule type" value="Genomic_DNA"/>
</dbReference>
<keyword evidence="2" id="KW-1185">Reference proteome</keyword>
<accession>A0A2V5HI77</accession>
<dbReference type="Proteomes" id="UP000249829">
    <property type="component" value="Unassembled WGS sequence"/>
</dbReference>
<dbReference type="AlphaFoldDB" id="A0A2V5HI77"/>
<evidence type="ECO:0008006" key="3">
    <source>
        <dbReference type="Google" id="ProtNLM"/>
    </source>
</evidence>
<name>A0A2V5HI77_ASPV1</name>
<gene>
    <name evidence="1" type="ORF">BO99DRAFT_398652</name>
</gene>